<evidence type="ECO:0000313" key="5">
    <source>
        <dbReference type="Proteomes" id="UP000193870"/>
    </source>
</evidence>
<comment type="similarity">
    <text evidence="1">Belongs to the UxaA family.</text>
</comment>
<dbReference type="CDD" id="cd11613">
    <property type="entry name" value="SAF_AH_GD"/>
    <property type="match status" value="1"/>
</dbReference>
<evidence type="ECO:0000259" key="3">
    <source>
        <dbReference type="SMART" id="SM00858"/>
    </source>
</evidence>
<dbReference type="Proteomes" id="UP000193870">
    <property type="component" value="Unassembled WGS sequence"/>
</dbReference>
<keyword evidence="2 4" id="KW-0456">Lyase</keyword>
<dbReference type="InterPro" id="IPR048332">
    <property type="entry name" value="GD_AH_C"/>
</dbReference>
<dbReference type="EC" id="4.2.1.42" evidence="4"/>
<accession>A0A1Y5SZS3</accession>
<keyword evidence="5" id="KW-1185">Reference proteome</keyword>
<dbReference type="GO" id="GO:0019698">
    <property type="term" value="P:D-galacturonate catabolic process"/>
    <property type="evidence" value="ECO:0007669"/>
    <property type="project" value="TreeGrafter"/>
</dbReference>
<dbReference type="SMART" id="SM00858">
    <property type="entry name" value="SAF"/>
    <property type="match status" value="1"/>
</dbReference>
<reference evidence="4 5" key="1">
    <citation type="submission" date="2017-03" db="EMBL/GenBank/DDBJ databases">
        <authorList>
            <person name="Afonso C.L."/>
            <person name="Miller P.J."/>
            <person name="Scott M.A."/>
            <person name="Spackman E."/>
            <person name="Goraichik I."/>
            <person name="Dimitrov K.M."/>
            <person name="Suarez D.L."/>
            <person name="Swayne D.E."/>
        </authorList>
    </citation>
    <scope>NUCLEOTIDE SEQUENCE [LARGE SCALE GENOMIC DNA]</scope>
    <source>
        <strain evidence="4 5">CECT 7066</strain>
    </source>
</reference>
<dbReference type="STRING" id="315423.SAMN04488020_105279"/>
<evidence type="ECO:0000256" key="2">
    <source>
        <dbReference type="ARBA" id="ARBA00023239"/>
    </source>
</evidence>
<dbReference type="PANTHER" id="PTHR30536:SF5">
    <property type="entry name" value="ALTRONATE DEHYDRATASE"/>
    <property type="match status" value="1"/>
</dbReference>
<dbReference type="GO" id="GO:0008867">
    <property type="term" value="F:galactarate dehydratase activity"/>
    <property type="evidence" value="ECO:0007669"/>
    <property type="project" value="UniProtKB-EC"/>
</dbReference>
<sequence length="505" mass="53417">MTNQPFALRLNDADNILIALRTVPEGTVLPFDVVAREKIPAGHKIALSPIATGENVLKYGQIIGTATADIAPGAHVHVQNLGMGAHKRDYGFGTAAKDLPPADETATFRGFHRPSGRVGTRNFIGILTSVNCAGSVARFIAEGAAREALLADFPNVDGIVPIVHGTGCGMSGKGEGYDTLFRTLAGYGHNPNFGAILMVGLGCEVMQIPDLIDHKALKDSARFRYMTIQHQGGTRATVDKGVALLRELAAEANKAEREDTPAARLVLGMQCGGSDGYSGITANPALGVASDLLVRHGGTSILSETSEIYGAEHLLTRRAVDVPTGRKLIDLIEWWEDYTARNFGEMDNNPSPGNKRGGLTTILEKSLGAVAKGGAAPLAGVYKYAEPIDQPGFVFMDSPGYDPCSVTGQTASGANLIAFTTGRGSVSGYQPVPSVKIASNPDLWARMHNDMDVNCGDILDGVTLEDKGREIFDLLLRVASGEETKSEAQGFGAVEFVPWQIGAVM</sequence>
<protein>
    <submittedName>
        <fullName evidence="4">D-galactarate dehydratase</fullName>
        <ecNumber evidence="4">4.2.1.42</ecNumber>
    </submittedName>
</protein>
<dbReference type="InterPro" id="IPR007392">
    <property type="entry name" value="GD_AH_second"/>
</dbReference>
<dbReference type="OrthoDB" id="9804574at2"/>
<evidence type="ECO:0000256" key="1">
    <source>
        <dbReference type="ARBA" id="ARBA00010986"/>
    </source>
</evidence>
<dbReference type="InterPro" id="IPR052172">
    <property type="entry name" value="UxaA_altronate/galactarate_dh"/>
</dbReference>
<feature type="domain" description="SAF" evidence="3">
    <location>
        <begin position="14"/>
        <end position="82"/>
    </location>
</feature>
<dbReference type="Pfam" id="PF04295">
    <property type="entry name" value="GD_AH_second"/>
    <property type="match status" value="1"/>
</dbReference>
<gene>
    <name evidence="4" type="primary">garD</name>
    <name evidence="4" type="ORF">PAM7066_02223</name>
</gene>
<name>A0A1Y5SZS3_9RHOB</name>
<organism evidence="4 5">
    <name type="scientific">Palleronia marisminoris</name>
    <dbReference type="NCBI Taxonomy" id="315423"/>
    <lineage>
        <taxon>Bacteria</taxon>
        <taxon>Pseudomonadati</taxon>
        <taxon>Pseudomonadota</taxon>
        <taxon>Alphaproteobacteria</taxon>
        <taxon>Rhodobacterales</taxon>
        <taxon>Roseobacteraceae</taxon>
        <taxon>Palleronia</taxon>
    </lineage>
</organism>
<evidence type="ECO:0000313" key="4">
    <source>
        <dbReference type="EMBL" id="SLN48824.1"/>
    </source>
</evidence>
<dbReference type="RefSeq" id="WP_085854192.1">
    <property type="nucleotide sequence ID" value="NZ_FOPF01000005.1"/>
</dbReference>
<dbReference type="Pfam" id="PF08666">
    <property type="entry name" value="SAF"/>
    <property type="match status" value="1"/>
</dbReference>
<dbReference type="PANTHER" id="PTHR30536">
    <property type="entry name" value="ALTRONATE/GALACTARATE DEHYDRATASE"/>
    <property type="match status" value="1"/>
</dbReference>
<dbReference type="AlphaFoldDB" id="A0A1Y5SZS3"/>
<dbReference type="EMBL" id="FWFV01000005">
    <property type="protein sequence ID" value="SLN48824.1"/>
    <property type="molecule type" value="Genomic_DNA"/>
</dbReference>
<proteinExistence type="inferred from homology"/>
<dbReference type="Gene3D" id="2.30.130.110">
    <property type="match status" value="1"/>
</dbReference>
<dbReference type="InterPro" id="IPR044144">
    <property type="entry name" value="SAF_UxaA/GarD"/>
</dbReference>
<dbReference type="InterPro" id="IPR013974">
    <property type="entry name" value="SAF"/>
</dbReference>
<dbReference type="Pfam" id="PF20629">
    <property type="entry name" value="GD_AH_C"/>
    <property type="match status" value="1"/>
</dbReference>